<dbReference type="CDD" id="cd00761">
    <property type="entry name" value="Glyco_tranf_GTA_type"/>
    <property type="match status" value="1"/>
</dbReference>
<dbReference type="PANTHER" id="PTHR22916:SF3">
    <property type="entry name" value="UDP-GLCNAC:BETAGAL BETA-1,3-N-ACETYLGLUCOSAMINYLTRANSFERASE-LIKE PROTEIN 1"/>
    <property type="match status" value="1"/>
</dbReference>
<dbReference type="Gene3D" id="3.90.550.10">
    <property type="entry name" value="Spore Coat Polysaccharide Biosynthesis Protein SpsA, Chain A"/>
    <property type="match status" value="1"/>
</dbReference>
<dbReference type="AlphaFoldDB" id="A0A2P7RDR5"/>
<dbReference type="OrthoDB" id="433681at2"/>
<evidence type="ECO:0000313" key="4">
    <source>
        <dbReference type="EMBL" id="PSJ48366.1"/>
    </source>
</evidence>
<accession>A0A2P7RDR5</accession>
<dbReference type="Pfam" id="PF00534">
    <property type="entry name" value="Glycos_transf_1"/>
    <property type="match status" value="1"/>
</dbReference>
<dbReference type="InterPro" id="IPR001296">
    <property type="entry name" value="Glyco_trans_1"/>
</dbReference>
<dbReference type="Pfam" id="PF13439">
    <property type="entry name" value="Glyco_transf_4"/>
    <property type="match status" value="1"/>
</dbReference>
<proteinExistence type="predicted"/>
<keyword evidence="4" id="KW-0808">Transferase</keyword>
<evidence type="ECO:0000313" key="5">
    <source>
        <dbReference type="Proteomes" id="UP000242181"/>
    </source>
</evidence>
<evidence type="ECO:0000259" key="3">
    <source>
        <dbReference type="Pfam" id="PF13439"/>
    </source>
</evidence>
<evidence type="ECO:0000259" key="2">
    <source>
        <dbReference type="Pfam" id="PF00535"/>
    </source>
</evidence>
<reference evidence="4 5" key="1">
    <citation type="submission" date="2018-03" db="EMBL/GenBank/DDBJ databases">
        <title>The draft genome of Zobellella taiwanensis JCM 13381.</title>
        <authorList>
            <person name="Liu L."/>
            <person name="Li L."/>
            <person name="Wang T."/>
            <person name="Zhang X."/>
            <person name="Liang L."/>
        </authorList>
    </citation>
    <scope>NUCLEOTIDE SEQUENCE [LARGE SCALE GENOMIC DNA]</scope>
    <source>
        <strain evidence="4 5">JCM 13381</strain>
    </source>
</reference>
<dbReference type="CDD" id="cd03801">
    <property type="entry name" value="GT4_PimA-like"/>
    <property type="match status" value="1"/>
</dbReference>
<evidence type="ECO:0000259" key="1">
    <source>
        <dbReference type="Pfam" id="PF00534"/>
    </source>
</evidence>
<dbReference type="SUPFAM" id="SSF53756">
    <property type="entry name" value="UDP-Glycosyltransferase/glycogen phosphorylase"/>
    <property type="match status" value="1"/>
</dbReference>
<keyword evidence="5" id="KW-1185">Reference proteome</keyword>
<dbReference type="SUPFAM" id="SSF53448">
    <property type="entry name" value="Nucleotide-diphospho-sugar transferases"/>
    <property type="match status" value="1"/>
</dbReference>
<feature type="domain" description="Glycosyl transferase family 1" evidence="1">
    <location>
        <begin position="770"/>
        <end position="918"/>
    </location>
</feature>
<dbReference type="PANTHER" id="PTHR22916">
    <property type="entry name" value="GLYCOSYLTRANSFERASE"/>
    <property type="match status" value="1"/>
</dbReference>
<protein>
    <submittedName>
        <fullName evidence="4">Glycosyl transferase group 1</fullName>
    </submittedName>
</protein>
<feature type="domain" description="Glycosyltransferase 2-like" evidence="2">
    <location>
        <begin position="225"/>
        <end position="342"/>
    </location>
</feature>
<dbReference type="InterPro" id="IPR001173">
    <property type="entry name" value="Glyco_trans_2-like"/>
</dbReference>
<dbReference type="GO" id="GO:0016758">
    <property type="term" value="F:hexosyltransferase activity"/>
    <property type="evidence" value="ECO:0007669"/>
    <property type="project" value="UniProtKB-ARBA"/>
</dbReference>
<gene>
    <name evidence="4" type="ORF">C7I36_00660</name>
</gene>
<dbReference type="Proteomes" id="UP000242181">
    <property type="component" value="Unassembled WGS sequence"/>
</dbReference>
<dbReference type="Gene3D" id="3.40.50.2000">
    <property type="entry name" value="Glycogen Phosphorylase B"/>
    <property type="match status" value="2"/>
</dbReference>
<dbReference type="EMBL" id="PXYH01000001">
    <property type="protein sequence ID" value="PSJ48366.1"/>
    <property type="molecule type" value="Genomic_DNA"/>
</dbReference>
<dbReference type="InterPro" id="IPR029044">
    <property type="entry name" value="Nucleotide-diphossugar_trans"/>
</dbReference>
<name>A0A2P7RDR5_9GAMM</name>
<organism evidence="4 5">
    <name type="scientific">Zobellella taiwanensis</name>
    <dbReference type="NCBI Taxonomy" id="347535"/>
    <lineage>
        <taxon>Bacteria</taxon>
        <taxon>Pseudomonadati</taxon>
        <taxon>Pseudomonadota</taxon>
        <taxon>Gammaproteobacteria</taxon>
        <taxon>Aeromonadales</taxon>
        <taxon>Aeromonadaceae</taxon>
        <taxon>Zobellella</taxon>
    </lineage>
</organism>
<feature type="domain" description="Glycosyltransferase subfamily 4-like N-terminal" evidence="3">
    <location>
        <begin position="597"/>
        <end position="757"/>
    </location>
</feature>
<dbReference type="InterPro" id="IPR028098">
    <property type="entry name" value="Glyco_trans_4-like_N"/>
</dbReference>
<comment type="caution">
    <text evidence="4">The sequence shown here is derived from an EMBL/GenBank/DDBJ whole genome shotgun (WGS) entry which is preliminary data.</text>
</comment>
<sequence>MATPSPLQPSDEAALKTLFNPQWYLAHYPDVEAAGIEPWQHFIRHGIHEQRLPCPLEVWSLDETLWQGDESALGRLHELVQVPGLEGSVAGWLLGRWYFTHGEIDKAEAPLQFFFNEPKARLLVRHAGPFLLLFSILHRQQRFDEAKVWLTDSRWPVTPDKSLAHAMLPGPERLLWLNQMFEQTNLHPVALLSEQAGPVLDNLAALPSPPAARGSGWWPRCPLVSVIIPCHNAAATLVTALRSLQQQSWRNLQILVVDDASTDHSVQLVTDLAREDKRITLLRHSRNQGAYSARNTGLAAAKGRFITVHDADDWSHPQKIEQQARALLNNRHLVASVSHWVRCSPRLDFQAWGKENGWTYRNVSSLMFRRNVRKQLGYWDLVSVNADTEYYYRLIRFYGAKAITEVMPGVPLAFARVGSGSLTHQQATHLFSQYQSNGPRRRYNEAAWQWHQQVSGKQLYLEQRPNLRPFAVPHSMCRGNEQQHSHNLELLARQSGLFDAQWYLRRYPDVAQAGIDAWQHYLRHGFREGRDPGPRFSTSGYLYQYPKSAGINPLLHLQTRDNATEYCLPQFGGKLGWLPGRPAMLVCAHQVSNHSFGAERSLLDVLQALTALGYNLVVSLPSADSKEYVEQVASLCQQLMVLPYHWWHANRVAEPVTQAFFESLIEQFGIGLVYCNTLTLLEPLLAAKAAGVSCVTHIRELPEHDASLCSSLGANPTQIRQHLLDNSDFFIANSGVVANYLACPERVTLVPNVIDPTLYAVPLPGKSRLQVGMISSNLPKKGLHDFVKLAALLEPHNMDCLLIGPENEHTQALLAQAPLPANLIFAGYVSSPQQGLTLLDVVVNLSHFQESFGRTVLEAMAAARPVVCYRWGALPELVVDGKTGLMADYQDIGAIASHLVRLANDPLLRDNIAKAAQSRAKQYYSQASIQPLLRRAIERYIDNQLI</sequence>
<dbReference type="Pfam" id="PF00535">
    <property type="entry name" value="Glycos_transf_2"/>
    <property type="match status" value="1"/>
</dbReference>